<dbReference type="STRING" id="1212489.Ldro_0091"/>
<feature type="active site" description="Proton acceptor" evidence="4">
    <location>
        <position position="388"/>
    </location>
</feature>
<dbReference type="PATRIC" id="fig|1212489.4.peg.91"/>
<dbReference type="InterPro" id="IPR020616">
    <property type="entry name" value="Thiolase_N"/>
</dbReference>
<feature type="domain" description="Thiolase C-terminal" evidence="7">
    <location>
        <begin position="294"/>
        <end position="431"/>
    </location>
</feature>
<evidence type="ECO:0000256" key="5">
    <source>
        <dbReference type="RuleBase" id="RU003557"/>
    </source>
</evidence>
<dbReference type="Pfam" id="PF00108">
    <property type="entry name" value="Thiolase_N"/>
    <property type="match status" value="1"/>
</dbReference>
<dbReference type="NCBIfam" id="NF006030">
    <property type="entry name" value="PRK08170.1"/>
    <property type="match status" value="1"/>
</dbReference>
<dbReference type="Gene3D" id="3.40.47.10">
    <property type="match status" value="1"/>
</dbReference>
<dbReference type="PROSITE" id="PS00099">
    <property type="entry name" value="THIOLASE_3"/>
    <property type="match status" value="1"/>
</dbReference>
<evidence type="ECO:0000259" key="6">
    <source>
        <dbReference type="Pfam" id="PF00108"/>
    </source>
</evidence>
<comment type="caution">
    <text evidence="8">The sequence shown here is derived from an EMBL/GenBank/DDBJ whole genome shotgun (WGS) entry which is preliminary data.</text>
</comment>
<dbReference type="PANTHER" id="PTHR18919">
    <property type="entry name" value="ACETYL-COA C-ACYLTRANSFERASE"/>
    <property type="match status" value="1"/>
</dbReference>
<dbReference type="PIRSF" id="PIRSF000429">
    <property type="entry name" value="Ac-CoA_Ac_transf"/>
    <property type="match status" value="1"/>
</dbReference>
<dbReference type="InterPro" id="IPR016039">
    <property type="entry name" value="Thiolase-like"/>
</dbReference>
<name>A0A0W0TE53_9GAMM</name>
<keyword evidence="2 5" id="KW-0808">Transferase</keyword>
<evidence type="ECO:0000313" key="8">
    <source>
        <dbReference type="EMBL" id="KTC93741.1"/>
    </source>
</evidence>
<evidence type="ECO:0000256" key="1">
    <source>
        <dbReference type="ARBA" id="ARBA00010982"/>
    </source>
</evidence>
<dbReference type="CDD" id="cd00751">
    <property type="entry name" value="thiolase"/>
    <property type="match status" value="1"/>
</dbReference>
<dbReference type="EC" id="2.3.1.9" evidence="8"/>
<evidence type="ECO:0000256" key="2">
    <source>
        <dbReference type="ARBA" id="ARBA00022679"/>
    </source>
</evidence>
<evidence type="ECO:0000256" key="4">
    <source>
        <dbReference type="PIRSR" id="PIRSR000429-1"/>
    </source>
</evidence>
<gene>
    <name evidence="8" type="ORF">Ldro_0091</name>
</gene>
<dbReference type="EMBL" id="LNXY01000001">
    <property type="protein sequence ID" value="KTC93741.1"/>
    <property type="molecule type" value="Genomic_DNA"/>
</dbReference>
<dbReference type="AlphaFoldDB" id="A0A0W0TE53"/>
<sequence length="441" mass="47170">MKQKSNLSGREVYVVDGCRTPFLKAKGVGPFTGSDLAVAAGMSLLNRLPISPMDIDEVIIGSAMPGPDEANIARVIALRLGCGEKVPAFTVMRNCASGMQALDNAALQIANGRSDLVLAGGTDAMSHAPLLFNEKMAAWLARWYSAKTVGQRFGLVSQFRPSYLAPVIALLRGLTDPIVGMNMGQTAEKVAYRFNITREQMDEFASESHQRIAQAYVEGRMDEVVPIIDNKGHVYPQDDGIRTDSTVEKLGKLKPFFDKKYGMVTAGNSSQITDGACLLLLASAEAVKKYGLPVIGRIVDSQWAALDPAQMGLGPVHAATPILQRHHLKPADLDCWEINEAFAAQVLGCLAAWDDADYCRTQLGLKQAMGAPSLLQLNKEGGAIAAGHPIGASGARIVLHVLQSLKQHGGNHGMAAICIGGGQGGAMYLERVTEVKEHEQL</sequence>
<keyword evidence="9" id="KW-1185">Reference proteome</keyword>
<dbReference type="Proteomes" id="UP000054736">
    <property type="component" value="Unassembled WGS sequence"/>
</dbReference>
<evidence type="ECO:0000259" key="7">
    <source>
        <dbReference type="Pfam" id="PF02803"/>
    </source>
</evidence>
<protein>
    <submittedName>
        <fullName evidence="8">Acetyl-CoA acetyltransferase</fullName>
        <ecNumber evidence="8">2.3.1.9</ecNumber>
    </submittedName>
</protein>
<feature type="domain" description="Thiolase N-terminal" evidence="6">
    <location>
        <begin position="12"/>
        <end position="284"/>
    </location>
</feature>
<organism evidence="8 9">
    <name type="scientific">Legionella drozanskii LLAP-1</name>
    <dbReference type="NCBI Taxonomy" id="1212489"/>
    <lineage>
        <taxon>Bacteria</taxon>
        <taxon>Pseudomonadati</taxon>
        <taxon>Pseudomonadota</taxon>
        <taxon>Gammaproteobacteria</taxon>
        <taxon>Legionellales</taxon>
        <taxon>Legionellaceae</taxon>
        <taxon>Legionella</taxon>
    </lineage>
</organism>
<evidence type="ECO:0000256" key="3">
    <source>
        <dbReference type="ARBA" id="ARBA00023315"/>
    </source>
</evidence>
<dbReference type="SUPFAM" id="SSF53901">
    <property type="entry name" value="Thiolase-like"/>
    <property type="match status" value="2"/>
</dbReference>
<dbReference type="Pfam" id="PF02803">
    <property type="entry name" value="Thiolase_C"/>
    <property type="match status" value="1"/>
</dbReference>
<dbReference type="PANTHER" id="PTHR18919:SF151">
    <property type="entry name" value="BLR2427 PROTEIN"/>
    <property type="match status" value="1"/>
</dbReference>
<feature type="active site" description="Acyl-thioester intermediate" evidence="4">
    <location>
        <position position="95"/>
    </location>
</feature>
<dbReference type="PROSITE" id="PS00737">
    <property type="entry name" value="THIOLASE_2"/>
    <property type="match status" value="1"/>
</dbReference>
<feature type="active site" description="Proton acceptor" evidence="4">
    <location>
        <position position="418"/>
    </location>
</feature>
<dbReference type="InterPro" id="IPR002155">
    <property type="entry name" value="Thiolase"/>
</dbReference>
<dbReference type="NCBIfam" id="TIGR01930">
    <property type="entry name" value="AcCoA-C-Actrans"/>
    <property type="match status" value="1"/>
</dbReference>
<accession>A0A0W0TE53</accession>
<dbReference type="RefSeq" id="WP_058494456.1">
    <property type="nucleotide sequence ID" value="NZ_CAAAIU010000006.1"/>
</dbReference>
<dbReference type="InterPro" id="IPR020617">
    <property type="entry name" value="Thiolase_C"/>
</dbReference>
<comment type="similarity">
    <text evidence="1 5">Belongs to the thiolase-like superfamily. Thiolase family.</text>
</comment>
<dbReference type="InterPro" id="IPR020610">
    <property type="entry name" value="Thiolase_AS"/>
</dbReference>
<dbReference type="GO" id="GO:0003985">
    <property type="term" value="F:acetyl-CoA C-acetyltransferase activity"/>
    <property type="evidence" value="ECO:0007669"/>
    <property type="project" value="UniProtKB-EC"/>
</dbReference>
<dbReference type="InterPro" id="IPR020613">
    <property type="entry name" value="Thiolase_CS"/>
</dbReference>
<proteinExistence type="inferred from homology"/>
<dbReference type="OrthoDB" id="1402717at2"/>
<keyword evidence="3 5" id="KW-0012">Acyltransferase</keyword>
<evidence type="ECO:0000313" key="9">
    <source>
        <dbReference type="Proteomes" id="UP000054736"/>
    </source>
</evidence>
<reference evidence="8 9" key="1">
    <citation type="submission" date="2015-11" db="EMBL/GenBank/DDBJ databases">
        <title>Genomic analysis of 38 Legionella species identifies large and diverse effector repertoires.</title>
        <authorList>
            <person name="Burstein D."/>
            <person name="Amaro F."/>
            <person name="Zusman T."/>
            <person name="Lifshitz Z."/>
            <person name="Cohen O."/>
            <person name="Gilbert J.A."/>
            <person name="Pupko T."/>
            <person name="Shuman H.A."/>
            <person name="Segal G."/>
        </authorList>
    </citation>
    <scope>NUCLEOTIDE SEQUENCE [LARGE SCALE GENOMIC DNA]</scope>
    <source>
        <strain evidence="8 9">ATCC 700990</strain>
    </source>
</reference>